<dbReference type="SMART" id="SM00184">
    <property type="entry name" value="RING"/>
    <property type="match status" value="1"/>
</dbReference>
<feature type="domain" description="PHD-type" evidence="6">
    <location>
        <begin position="129"/>
        <end position="177"/>
    </location>
</feature>
<evidence type="ECO:0000313" key="11">
    <source>
        <dbReference type="Proteomes" id="UP000320475"/>
    </source>
</evidence>
<dbReference type="PROSITE" id="PS01359">
    <property type="entry name" value="ZF_PHD_1"/>
    <property type="match status" value="1"/>
</dbReference>
<dbReference type="EMBL" id="QEAN01000009">
    <property type="protein sequence ID" value="TPX54066.1"/>
    <property type="molecule type" value="Genomic_DNA"/>
</dbReference>
<feature type="compositionally biased region" description="Polar residues" evidence="5">
    <location>
        <begin position="309"/>
        <end position="326"/>
    </location>
</feature>
<dbReference type="InterPro" id="IPR001841">
    <property type="entry name" value="Znf_RING"/>
</dbReference>
<evidence type="ECO:0000256" key="5">
    <source>
        <dbReference type="SAM" id="MobiDB-lite"/>
    </source>
</evidence>
<sequence length="601" mass="66931">MQLPLHTDNAGNVSVVSHVQDTEAASTCPVCYELLNRELLGALPCAHLYHLECLQLWSSQSNTCPLDRQPFAFINVKDKDNGVVLRQIRVATRVQPEAPRLQTDYNAGDDEPVNFPRFDEFGNRIYDPSDLCRVCHLPDRPERMLLCDRCDEGTHLECCGLTEIPAGNWYCSRCDPIIEADRAASANQQDQQPSAASGSTSRRRTRQHVEPANPSVTRQNRIIGAIRQRRQQRERNQGPRHEVNAVRRLKTRDKSNSDDDSDYEPDDDQTNDVVTCTRLRSHGPAQSLARPHEDSPEERRRRSDDAKSHATNRPSPVTRESSSQNIAVPRLSSKRPLDEREEAAFSLLASEIRRKRRIIHSRSQDRNISTDPVFPPLSSVTTIPSTSSAPFRATLPDWRSPHSEPLIAGCSATPHIANSSTPSILDDLDALPLVGKLKKVEPRAPMPPFRRMLPPSSSNRKGKSSRIPPSNFVEKEPEAAKRNTNSVASTSSALVQCNGVLEARSSSSTAAPSSTSSSPLRSHKTHTSSAHVSMKEVIARIAKKALDPVFRKGKISKEQYKTLCQQATHAVLDELNQDKSMRQDIIRIENLVSNALAPWIS</sequence>
<accession>A0A507DI84</accession>
<name>A0A507DI84_9FUNG</name>
<dbReference type="GO" id="GO:0008270">
    <property type="term" value="F:zinc ion binding"/>
    <property type="evidence" value="ECO:0007669"/>
    <property type="project" value="UniProtKB-KW"/>
</dbReference>
<evidence type="ECO:0000313" key="10">
    <source>
        <dbReference type="Proteomes" id="UP000317494"/>
    </source>
</evidence>
<protein>
    <recommendedName>
        <fullName evidence="12">PHD-type domain-containing protein</fullName>
    </recommendedName>
</protein>
<organism evidence="8 11">
    <name type="scientific">Synchytrium endobioticum</name>
    <dbReference type="NCBI Taxonomy" id="286115"/>
    <lineage>
        <taxon>Eukaryota</taxon>
        <taxon>Fungi</taxon>
        <taxon>Fungi incertae sedis</taxon>
        <taxon>Chytridiomycota</taxon>
        <taxon>Chytridiomycota incertae sedis</taxon>
        <taxon>Chytridiomycetes</taxon>
        <taxon>Synchytriales</taxon>
        <taxon>Synchytriaceae</taxon>
        <taxon>Synchytrium</taxon>
    </lineage>
</organism>
<dbReference type="Pfam" id="PF00628">
    <property type="entry name" value="PHD"/>
    <property type="match status" value="1"/>
</dbReference>
<dbReference type="Proteomes" id="UP000320475">
    <property type="component" value="Unassembled WGS sequence"/>
</dbReference>
<gene>
    <name evidence="8" type="ORF">SeLEV6574_g00325</name>
    <name evidence="9" type="ORF">SeMB42_g00462</name>
</gene>
<dbReference type="STRING" id="286115.A0A507DI84"/>
<dbReference type="PANTHER" id="PTHR12618:SF20">
    <property type="entry name" value="PHD AND RING FINGER DOMAIN-CONTAINING PROTEIN 1"/>
    <property type="match status" value="1"/>
</dbReference>
<dbReference type="InterPro" id="IPR047157">
    <property type="entry name" value="PHRF1/Atg35"/>
</dbReference>
<evidence type="ECO:0000256" key="2">
    <source>
        <dbReference type="ARBA" id="ARBA00022771"/>
    </source>
</evidence>
<feature type="domain" description="RING-type" evidence="7">
    <location>
        <begin position="28"/>
        <end position="68"/>
    </location>
</feature>
<dbReference type="OrthoDB" id="8062037at2759"/>
<evidence type="ECO:0000313" key="8">
    <source>
        <dbReference type="EMBL" id="TPX51382.1"/>
    </source>
</evidence>
<reference evidence="10 11" key="1">
    <citation type="journal article" date="2019" name="Sci. Rep.">
        <title>Comparative genomics of chytrid fungi reveal insights into the obligate biotrophic and pathogenic lifestyle of Synchytrium endobioticum.</title>
        <authorList>
            <person name="van de Vossenberg B.T.L.H."/>
            <person name="Warris S."/>
            <person name="Nguyen H.D.T."/>
            <person name="van Gent-Pelzer M.P.E."/>
            <person name="Joly D.L."/>
            <person name="van de Geest H.C."/>
            <person name="Bonants P.J.M."/>
            <person name="Smith D.S."/>
            <person name="Levesque C.A."/>
            <person name="van der Lee T.A.J."/>
        </authorList>
    </citation>
    <scope>NUCLEOTIDE SEQUENCE [LARGE SCALE GENOMIC DNA]</scope>
    <source>
        <strain evidence="8 11">LEV6574</strain>
        <strain evidence="9 10">MB42</strain>
    </source>
</reference>
<dbReference type="Gene3D" id="3.30.40.10">
    <property type="entry name" value="Zinc/RING finger domain, C3HC4 (zinc finger)"/>
    <property type="match status" value="2"/>
</dbReference>
<feature type="compositionally biased region" description="Polar residues" evidence="5">
    <location>
        <begin position="482"/>
        <end position="491"/>
    </location>
</feature>
<evidence type="ECO:0000259" key="7">
    <source>
        <dbReference type="PROSITE" id="PS50089"/>
    </source>
</evidence>
<keyword evidence="2 4" id="KW-0863">Zinc-finger</keyword>
<evidence type="ECO:0000259" key="6">
    <source>
        <dbReference type="PROSITE" id="PS50016"/>
    </source>
</evidence>
<dbReference type="CDD" id="cd15543">
    <property type="entry name" value="PHD_RSF1"/>
    <property type="match status" value="1"/>
</dbReference>
<feature type="compositionally biased region" description="Acidic residues" evidence="5">
    <location>
        <begin position="258"/>
        <end position="270"/>
    </location>
</feature>
<keyword evidence="3" id="KW-0862">Zinc</keyword>
<dbReference type="Proteomes" id="UP000317494">
    <property type="component" value="Unassembled WGS sequence"/>
</dbReference>
<evidence type="ECO:0000256" key="4">
    <source>
        <dbReference type="PROSITE-ProRule" id="PRU00175"/>
    </source>
</evidence>
<evidence type="ECO:0000256" key="1">
    <source>
        <dbReference type="ARBA" id="ARBA00022723"/>
    </source>
</evidence>
<dbReference type="Pfam" id="PF13639">
    <property type="entry name" value="zf-RING_2"/>
    <property type="match status" value="1"/>
</dbReference>
<feature type="compositionally biased region" description="Basic and acidic residues" evidence="5">
    <location>
        <begin position="290"/>
        <end position="308"/>
    </location>
</feature>
<dbReference type="InterPro" id="IPR001965">
    <property type="entry name" value="Znf_PHD"/>
</dbReference>
<dbReference type="InterPro" id="IPR019786">
    <property type="entry name" value="Zinc_finger_PHD-type_CS"/>
</dbReference>
<dbReference type="InterPro" id="IPR013083">
    <property type="entry name" value="Znf_RING/FYVE/PHD"/>
</dbReference>
<dbReference type="EMBL" id="QEAM01000005">
    <property type="protein sequence ID" value="TPX51382.1"/>
    <property type="molecule type" value="Genomic_DNA"/>
</dbReference>
<dbReference type="VEuPathDB" id="FungiDB:SeMB42_g00462"/>
<dbReference type="InterPro" id="IPR011011">
    <property type="entry name" value="Znf_FYVE_PHD"/>
</dbReference>
<dbReference type="SUPFAM" id="SSF57903">
    <property type="entry name" value="FYVE/PHD zinc finger"/>
    <property type="match status" value="1"/>
</dbReference>
<dbReference type="PROSITE" id="PS50089">
    <property type="entry name" value="ZF_RING_2"/>
    <property type="match status" value="1"/>
</dbReference>
<dbReference type="SMART" id="SM00249">
    <property type="entry name" value="PHD"/>
    <property type="match status" value="1"/>
</dbReference>
<dbReference type="AlphaFoldDB" id="A0A507DI84"/>
<comment type="caution">
    <text evidence="8">The sequence shown here is derived from an EMBL/GenBank/DDBJ whole genome shotgun (WGS) entry which is preliminary data.</text>
</comment>
<feature type="region of interest" description="Disordered" evidence="5">
    <location>
        <begin position="183"/>
        <end position="338"/>
    </location>
</feature>
<dbReference type="InterPro" id="IPR019787">
    <property type="entry name" value="Znf_PHD-finger"/>
</dbReference>
<keyword evidence="10" id="KW-1185">Reference proteome</keyword>
<evidence type="ECO:0000256" key="3">
    <source>
        <dbReference type="ARBA" id="ARBA00022833"/>
    </source>
</evidence>
<dbReference type="PROSITE" id="PS50016">
    <property type="entry name" value="ZF_PHD_2"/>
    <property type="match status" value="1"/>
</dbReference>
<keyword evidence="1" id="KW-0479">Metal-binding</keyword>
<dbReference type="PANTHER" id="PTHR12618">
    <property type="entry name" value="PHD AND RING FINGER DOMAIN-CONTAINING PROTEIN 1"/>
    <property type="match status" value="1"/>
</dbReference>
<feature type="compositionally biased region" description="Basic and acidic residues" evidence="5">
    <location>
        <begin position="231"/>
        <end position="245"/>
    </location>
</feature>
<feature type="region of interest" description="Disordered" evidence="5">
    <location>
        <begin position="504"/>
        <end position="531"/>
    </location>
</feature>
<evidence type="ECO:0000313" key="9">
    <source>
        <dbReference type="EMBL" id="TPX54066.1"/>
    </source>
</evidence>
<feature type="region of interest" description="Disordered" evidence="5">
    <location>
        <begin position="442"/>
        <end position="491"/>
    </location>
</feature>
<proteinExistence type="predicted"/>
<dbReference type="SUPFAM" id="SSF57850">
    <property type="entry name" value="RING/U-box"/>
    <property type="match status" value="1"/>
</dbReference>
<feature type="compositionally biased region" description="Low complexity" evidence="5">
    <location>
        <begin position="505"/>
        <end position="519"/>
    </location>
</feature>
<evidence type="ECO:0008006" key="12">
    <source>
        <dbReference type="Google" id="ProtNLM"/>
    </source>
</evidence>